<sequence>MAWIIVIVCVVLALSFYTRMKARAEADRLSPDAGQALLDFGRAFPSEAIRAIHSTRNDQAYFVRLHDGKAGFMASHGTHFVCHLIEPGRVQVTTTESGRGLKVHFSELAHLDGDFEFRSGEIAAEVALWLLGSFQPRSEFTPQA</sequence>
<dbReference type="EMBL" id="JAUSVF010000001">
    <property type="protein sequence ID" value="MDQ0320212.1"/>
    <property type="molecule type" value="Genomic_DNA"/>
</dbReference>
<accession>A0ABU0BTN1</accession>
<name>A0ABU0BTN1_9HYPH</name>
<keyword evidence="2" id="KW-1185">Reference proteome</keyword>
<dbReference type="Proteomes" id="UP001230207">
    <property type="component" value="Unassembled WGS sequence"/>
</dbReference>
<proteinExistence type="predicted"/>
<reference evidence="1 2" key="1">
    <citation type="submission" date="2023-07" db="EMBL/GenBank/DDBJ databases">
        <title>Genomic Encyclopedia of Type Strains, Phase IV (KMG-IV): sequencing the most valuable type-strain genomes for metagenomic binning, comparative biology and taxonomic classification.</title>
        <authorList>
            <person name="Goeker M."/>
        </authorList>
    </citation>
    <scope>NUCLEOTIDE SEQUENCE [LARGE SCALE GENOMIC DNA]</scope>
    <source>
        <strain evidence="1 2">DSM 1112</strain>
    </source>
</reference>
<comment type="caution">
    <text evidence="1">The sequence shown here is derived from an EMBL/GenBank/DDBJ whole genome shotgun (WGS) entry which is preliminary data.</text>
</comment>
<gene>
    <name evidence="1" type="ORF">QO002_002350</name>
</gene>
<protein>
    <submittedName>
        <fullName evidence="1">Uncharacterized protein</fullName>
    </submittedName>
</protein>
<evidence type="ECO:0000313" key="2">
    <source>
        <dbReference type="Proteomes" id="UP001230207"/>
    </source>
</evidence>
<dbReference type="RefSeq" id="WP_307229764.1">
    <property type="nucleotide sequence ID" value="NZ_JAUSVF010000001.1"/>
</dbReference>
<organism evidence="1 2">
    <name type="scientific">Pararhizobium capsulatum DSM 1112</name>
    <dbReference type="NCBI Taxonomy" id="1121113"/>
    <lineage>
        <taxon>Bacteria</taxon>
        <taxon>Pseudomonadati</taxon>
        <taxon>Pseudomonadota</taxon>
        <taxon>Alphaproteobacteria</taxon>
        <taxon>Hyphomicrobiales</taxon>
        <taxon>Rhizobiaceae</taxon>
        <taxon>Rhizobium/Agrobacterium group</taxon>
        <taxon>Pararhizobium</taxon>
    </lineage>
</organism>
<evidence type="ECO:0000313" key="1">
    <source>
        <dbReference type="EMBL" id="MDQ0320212.1"/>
    </source>
</evidence>